<dbReference type="SUPFAM" id="SSF51679">
    <property type="entry name" value="Bacterial luciferase-like"/>
    <property type="match status" value="1"/>
</dbReference>
<evidence type="ECO:0000313" key="8">
    <source>
        <dbReference type="Proteomes" id="UP000179454"/>
    </source>
</evidence>
<dbReference type="PANTHER" id="PTHR30011:SF16">
    <property type="entry name" value="C2H2 FINGER DOMAIN TRANSCRIPTION FACTOR (EUROFUNG)-RELATED"/>
    <property type="match status" value="1"/>
</dbReference>
<evidence type="ECO:0000256" key="2">
    <source>
        <dbReference type="ARBA" id="ARBA00022643"/>
    </source>
</evidence>
<dbReference type="InterPro" id="IPR051260">
    <property type="entry name" value="Diverse_substr_monoxygenases"/>
</dbReference>
<dbReference type="InterPro" id="IPR036661">
    <property type="entry name" value="Luciferase-like_sf"/>
</dbReference>
<dbReference type="Gene3D" id="3.20.20.30">
    <property type="entry name" value="Luciferase-like domain"/>
    <property type="match status" value="1"/>
</dbReference>
<dbReference type="InterPro" id="IPR011251">
    <property type="entry name" value="Luciferase-like_dom"/>
</dbReference>
<proteinExistence type="inferred from homology"/>
<evidence type="ECO:0000256" key="5">
    <source>
        <dbReference type="ARBA" id="ARBA00033748"/>
    </source>
</evidence>
<comment type="similarity">
    <text evidence="5">Belongs to the NtaA/SnaA/DszA monooxygenase family.</text>
</comment>
<keyword evidence="2" id="KW-0288">FMN</keyword>
<dbReference type="NCBIfam" id="TIGR03860">
    <property type="entry name" value="FMN_nitrolo"/>
    <property type="match status" value="1"/>
</dbReference>
<keyword evidence="4 7" id="KW-0503">Monooxygenase</keyword>
<dbReference type="EC" id="1.14.-.-" evidence="7"/>
<gene>
    <name evidence="7" type="ORF">BBL17_014690</name>
</gene>
<keyword evidence="3 7" id="KW-0560">Oxidoreductase</keyword>
<evidence type="ECO:0000259" key="6">
    <source>
        <dbReference type="Pfam" id="PF00296"/>
    </source>
</evidence>
<dbReference type="GO" id="GO:0004497">
    <property type="term" value="F:monooxygenase activity"/>
    <property type="evidence" value="ECO:0007669"/>
    <property type="project" value="UniProtKB-KW"/>
</dbReference>
<name>A0ABW9TFU9_AGRVI</name>
<evidence type="ECO:0000256" key="4">
    <source>
        <dbReference type="ARBA" id="ARBA00023033"/>
    </source>
</evidence>
<evidence type="ECO:0000256" key="1">
    <source>
        <dbReference type="ARBA" id="ARBA00022630"/>
    </source>
</evidence>
<dbReference type="PANTHER" id="PTHR30011">
    <property type="entry name" value="ALKANESULFONATE MONOOXYGENASE-RELATED"/>
    <property type="match status" value="1"/>
</dbReference>
<feature type="domain" description="Luciferase-like" evidence="6">
    <location>
        <begin position="25"/>
        <end position="388"/>
    </location>
</feature>
<keyword evidence="8" id="KW-1185">Reference proteome</keyword>
<evidence type="ECO:0000256" key="3">
    <source>
        <dbReference type="ARBA" id="ARBA00023002"/>
    </source>
</evidence>
<reference evidence="7" key="1">
    <citation type="submission" date="2019-11" db="EMBL/GenBank/DDBJ databases">
        <title>Whole-genome sequencing of Allorhizobium vitis.</title>
        <authorList>
            <person name="Gan H.M."/>
            <person name="Savka M.A."/>
        </authorList>
    </citation>
    <scope>NUCLEOTIDE SEQUENCE [LARGE SCALE GENOMIC DNA]</scope>
    <source>
        <strain evidence="7">T1/7</strain>
    </source>
</reference>
<sequence length="458" mass="50553">MTRQLLFNAFVVNRPVHQSPGLWRHPRDRSTEYQKLDHWCDLARLLERGLFETMFLADGIGVNENFGGSAEAALRNGSQVPTNDPILLVPAMAQATKHLGFAVTATASFEHPYLLARRYSTLDQLTNGRVGWNIVTGASNSAARGMGRTTVAPRNTRYEIADEFLELSYKLWEGCWEDDAVLWDRQTGHFADPSKVHKVVHHGEHFDLEGIHLTTPSPQRTPLLFQAGASTSGRAFAAKHAECVFLSGMTPAQVTANVTDIRARAAAIGRNPRDLRFFPKATVITAPTGAEAREKYAEYQNWISVEGALMLFSGTTGIDLSHYGPDEPIRYEEREDGVSSALAQFTTDSDIVWTPRLIARYMGIGGYGPVFIGSPSEIADEMLVWAQAADIDGFNLAYAVMPETYADFIDLVIPELQSRGAYKMAYADGTLREKLFGHAHLPATHPGAKFRHDGRAAS</sequence>
<organism evidence="7 8">
    <name type="scientific">Agrobacterium vitis</name>
    <name type="common">Rhizobium vitis</name>
    <dbReference type="NCBI Taxonomy" id="373"/>
    <lineage>
        <taxon>Bacteria</taxon>
        <taxon>Pseudomonadati</taxon>
        <taxon>Pseudomonadota</taxon>
        <taxon>Alphaproteobacteria</taxon>
        <taxon>Hyphomicrobiales</taxon>
        <taxon>Rhizobiaceae</taxon>
        <taxon>Rhizobium/Agrobacterium group</taxon>
        <taxon>Agrobacterium</taxon>
    </lineage>
</organism>
<dbReference type="PIRSF" id="PIRSF000337">
    <property type="entry name" value="NTA_MOA"/>
    <property type="match status" value="1"/>
</dbReference>
<dbReference type="Pfam" id="PF00296">
    <property type="entry name" value="Bac_luciferase"/>
    <property type="match status" value="1"/>
</dbReference>
<dbReference type="InterPro" id="IPR016215">
    <property type="entry name" value="NTA_MOA"/>
</dbReference>
<keyword evidence="1" id="KW-0285">Flavoprotein</keyword>
<dbReference type="RefSeq" id="WP_071208291.1">
    <property type="nucleotide sequence ID" value="NZ_MBFE02000009.1"/>
</dbReference>
<dbReference type="Proteomes" id="UP000179454">
    <property type="component" value="Unassembled WGS sequence"/>
</dbReference>
<comment type="caution">
    <text evidence="7">The sequence shown here is derived from an EMBL/GenBank/DDBJ whole genome shotgun (WGS) entry which is preliminary data.</text>
</comment>
<dbReference type="EMBL" id="MBFE02000009">
    <property type="protein sequence ID" value="MUO43030.1"/>
    <property type="molecule type" value="Genomic_DNA"/>
</dbReference>
<evidence type="ECO:0000313" key="7">
    <source>
        <dbReference type="EMBL" id="MUO43030.1"/>
    </source>
</evidence>
<protein>
    <submittedName>
        <fullName evidence="7">NtaA/DmoA family FMN-dependent monooxygenase</fullName>
        <ecNumber evidence="7">1.14.-.-</ecNumber>
    </submittedName>
</protein>
<accession>A0ABW9TFU9</accession>